<reference evidence="2 3" key="1">
    <citation type="submission" date="2017-10" db="EMBL/GenBank/DDBJ databases">
        <title>Genome announcement of Methylocella silvestris TVC from permafrost.</title>
        <authorList>
            <person name="Wang J."/>
            <person name="Geng K."/>
            <person name="Ul-Haque F."/>
            <person name="Crombie A.T."/>
            <person name="Street L.E."/>
            <person name="Wookey P.A."/>
            <person name="Murrell J.C."/>
            <person name="Pratscher J."/>
        </authorList>
    </citation>
    <scope>NUCLEOTIDE SEQUENCE [LARGE SCALE GENOMIC DNA]</scope>
    <source>
        <strain evidence="2 3">TVC</strain>
    </source>
</reference>
<dbReference type="Gene3D" id="3.40.50.2000">
    <property type="entry name" value="Glycogen Phosphorylase B"/>
    <property type="match status" value="1"/>
</dbReference>
<protein>
    <recommendedName>
        <fullName evidence="1">Spore protein YkvP/CgeB glycosyl transferase-like domain-containing protein</fullName>
    </recommendedName>
</protein>
<accession>A0A2J7TJA4</accession>
<sequence length="349" mass="38956">MKSMKILYLGPEEGTAIQRIDAFRRLGHDVFVADVGLPLDNLPAPMALTDAWIFRTGCLGLDWIAERWLFQHIAGQTFDVAFVDHGDLVNASSVKRLKKIARVVVNYNQDNPYVPRDGRKWRLFLDALPYYDLVVTPRHSSVGPAKRAGARRVLEVRFAADEAVHQPMSLSDADRARYAAKVAFVGTWMAERGPFMLRLIERGVPLRIYGPRWNKAAEYDAIRAHVVLGPLNGRDYVKAISGASIAIGLLSKGNEDLHTTRSLEIPAIGTLFCAERTSDHLEMYKDGEEAIFFDGPDECADLCLALLQKPDRIKEIADAGRRRVRQNGDFNEELLGKIVDAALETKADA</sequence>
<dbReference type="Pfam" id="PF13524">
    <property type="entry name" value="Glyco_trans_1_2"/>
    <property type="match status" value="1"/>
</dbReference>
<proteinExistence type="predicted"/>
<feature type="domain" description="Spore protein YkvP/CgeB glycosyl transferase-like" evidence="1">
    <location>
        <begin position="195"/>
        <end position="326"/>
    </location>
</feature>
<organism evidence="2 3">
    <name type="scientific">Methylocella silvestris</name>
    <dbReference type="NCBI Taxonomy" id="199596"/>
    <lineage>
        <taxon>Bacteria</taxon>
        <taxon>Pseudomonadati</taxon>
        <taxon>Pseudomonadota</taxon>
        <taxon>Alphaproteobacteria</taxon>
        <taxon>Hyphomicrobiales</taxon>
        <taxon>Beijerinckiaceae</taxon>
        <taxon>Methylocella</taxon>
    </lineage>
</organism>
<name>A0A2J7TJA4_METSI</name>
<comment type="caution">
    <text evidence="2">The sequence shown here is derived from an EMBL/GenBank/DDBJ whole genome shotgun (WGS) entry which is preliminary data.</text>
</comment>
<dbReference type="EMBL" id="PDZR01000004">
    <property type="protein sequence ID" value="PNG26848.1"/>
    <property type="molecule type" value="Genomic_DNA"/>
</dbReference>
<evidence type="ECO:0000313" key="2">
    <source>
        <dbReference type="EMBL" id="PNG26848.1"/>
    </source>
</evidence>
<dbReference type="SUPFAM" id="SSF53756">
    <property type="entry name" value="UDP-Glycosyltransferase/glycogen phosphorylase"/>
    <property type="match status" value="1"/>
</dbReference>
<gene>
    <name evidence="2" type="ORF">CR492_05890</name>
</gene>
<dbReference type="AlphaFoldDB" id="A0A2J7TJA4"/>
<evidence type="ECO:0000259" key="1">
    <source>
        <dbReference type="Pfam" id="PF13524"/>
    </source>
</evidence>
<evidence type="ECO:0000313" key="3">
    <source>
        <dbReference type="Proteomes" id="UP000236286"/>
    </source>
</evidence>
<dbReference type="InterPro" id="IPR055259">
    <property type="entry name" value="YkvP/CgeB_Glyco_trans-like"/>
</dbReference>
<dbReference type="Proteomes" id="UP000236286">
    <property type="component" value="Unassembled WGS sequence"/>
</dbReference>